<reference evidence="1 2" key="1">
    <citation type="journal article" date="2019" name="Nat. Ecol. Evol.">
        <title>Megaphylogeny resolves global patterns of mushroom evolution.</title>
        <authorList>
            <person name="Varga T."/>
            <person name="Krizsan K."/>
            <person name="Foldi C."/>
            <person name="Dima B."/>
            <person name="Sanchez-Garcia M."/>
            <person name="Sanchez-Ramirez S."/>
            <person name="Szollosi G.J."/>
            <person name="Szarkandi J.G."/>
            <person name="Papp V."/>
            <person name="Albert L."/>
            <person name="Andreopoulos W."/>
            <person name="Angelini C."/>
            <person name="Antonin V."/>
            <person name="Barry K.W."/>
            <person name="Bougher N.L."/>
            <person name="Buchanan P."/>
            <person name="Buyck B."/>
            <person name="Bense V."/>
            <person name="Catcheside P."/>
            <person name="Chovatia M."/>
            <person name="Cooper J."/>
            <person name="Damon W."/>
            <person name="Desjardin D."/>
            <person name="Finy P."/>
            <person name="Geml J."/>
            <person name="Haridas S."/>
            <person name="Hughes K."/>
            <person name="Justo A."/>
            <person name="Karasinski D."/>
            <person name="Kautmanova I."/>
            <person name="Kiss B."/>
            <person name="Kocsube S."/>
            <person name="Kotiranta H."/>
            <person name="LaButti K.M."/>
            <person name="Lechner B.E."/>
            <person name="Liimatainen K."/>
            <person name="Lipzen A."/>
            <person name="Lukacs Z."/>
            <person name="Mihaltcheva S."/>
            <person name="Morgado L.N."/>
            <person name="Niskanen T."/>
            <person name="Noordeloos M.E."/>
            <person name="Ohm R.A."/>
            <person name="Ortiz-Santana B."/>
            <person name="Ovrebo C."/>
            <person name="Racz N."/>
            <person name="Riley R."/>
            <person name="Savchenko A."/>
            <person name="Shiryaev A."/>
            <person name="Soop K."/>
            <person name="Spirin V."/>
            <person name="Szebenyi C."/>
            <person name="Tomsovsky M."/>
            <person name="Tulloss R.E."/>
            <person name="Uehling J."/>
            <person name="Grigoriev I.V."/>
            <person name="Vagvolgyi C."/>
            <person name="Papp T."/>
            <person name="Martin F.M."/>
            <person name="Miettinen O."/>
            <person name="Hibbett D.S."/>
            <person name="Nagy L.G."/>
        </authorList>
    </citation>
    <scope>NUCLEOTIDE SEQUENCE [LARGE SCALE GENOMIC DNA]</scope>
    <source>
        <strain evidence="1 2">NL-1719</strain>
    </source>
</reference>
<protein>
    <submittedName>
        <fullName evidence="1">Ribosomal protein S7</fullName>
    </submittedName>
</protein>
<evidence type="ECO:0000313" key="2">
    <source>
        <dbReference type="Proteomes" id="UP000308600"/>
    </source>
</evidence>
<dbReference type="Proteomes" id="UP000308600">
    <property type="component" value="Unassembled WGS sequence"/>
</dbReference>
<proteinExistence type="predicted"/>
<gene>
    <name evidence="1" type="ORF">BDN72DRAFT_800842</name>
</gene>
<evidence type="ECO:0000313" key="1">
    <source>
        <dbReference type="EMBL" id="TFK65688.1"/>
    </source>
</evidence>
<keyword evidence="1" id="KW-0689">Ribosomal protein</keyword>
<sequence>MLPTTTRQALARIWPSYVRSLSTTTASHSRNPLSDAHTALGNTTIARKPPALPTLSTVNPSSINVPPAQDPLLHYLTSRLTTHGHRARAAKITSEVLLHIHAFTRAPPMPILREAILRASPAVRTLMHKHGGKMVAKPVALGEKQRTWYAMDWILNHSKKRTGQTVGERLARELIMIIEGKSPVLDEKERMHKFAMVNRGNAQTRV</sequence>
<keyword evidence="1" id="KW-0687">Ribonucleoprotein</keyword>
<name>A0ACD3AIF8_9AGAR</name>
<keyword evidence="2" id="KW-1185">Reference proteome</keyword>
<organism evidence="1 2">
    <name type="scientific">Pluteus cervinus</name>
    <dbReference type="NCBI Taxonomy" id="181527"/>
    <lineage>
        <taxon>Eukaryota</taxon>
        <taxon>Fungi</taxon>
        <taxon>Dikarya</taxon>
        <taxon>Basidiomycota</taxon>
        <taxon>Agaricomycotina</taxon>
        <taxon>Agaricomycetes</taxon>
        <taxon>Agaricomycetidae</taxon>
        <taxon>Agaricales</taxon>
        <taxon>Pluteineae</taxon>
        <taxon>Pluteaceae</taxon>
        <taxon>Pluteus</taxon>
    </lineage>
</organism>
<accession>A0ACD3AIF8</accession>
<dbReference type="EMBL" id="ML208428">
    <property type="protein sequence ID" value="TFK65688.1"/>
    <property type="molecule type" value="Genomic_DNA"/>
</dbReference>